<proteinExistence type="predicted"/>
<comment type="caution">
    <text evidence="1">The sequence shown here is derived from an EMBL/GenBank/DDBJ whole genome shotgun (WGS) entry which is preliminary data.</text>
</comment>
<gene>
    <name evidence="1" type="ORF">HAPAU_41170</name>
</gene>
<accession>A0A151A8L0</accession>
<protein>
    <submittedName>
        <fullName evidence="1">Uncharacterized protein</fullName>
    </submittedName>
</protein>
<dbReference type="EMBL" id="LTAZ01000017">
    <property type="protein sequence ID" value="KYH24038.1"/>
    <property type="molecule type" value="Genomic_DNA"/>
</dbReference>
<sequence length="31" mass="3630">MITVIGLRTADEEGVDYLRETIGTFFERLKR</sequence>
<evidence type="ECO:0000313" key="1">
    <source>
        <dbReference type="EMBL" id="KYH24038.1"/>
    </source>
</evidence>
<organism evidence="1 2">
    <name type="scientific">Halalkalicoccus paucihalophilus</name>
    <dbReference type="NCBI Taxonomy" id="1008153"/>
    <lineage>
        <taxon>Archaea</taxon>
        <taxon>Methanobacteriati</taxon>
        <taxon>Methanobacteriota</taxon>
        <taxon>Stenosarchaea group</taxon>
        <taxon>Halobacteria</taxon>
        <taxon>Halobacteriales</taxon>
        <taxon>Halococcaceae</taxon>
        <taxon>Halalkalicoccus</taxon>
    </lineage>
</organism>
<reference evidence="1 2" key="1">
    <citation type="submission" date="2016-02" db="EMBL/GenBank/DDBJ databases">
        <title>Genome sequence of Halalkalicoccus paucihalophilus DSM 24557.</title>
        <authorList>
            <person name="Poehlein A."/>
            <person name="Daniel R."/>
        </authorList>
    </citation>
    <scope>NUCLEOTIDE SEQUENCE [LARGE SCALE GENOMIC DNA]</scope>
    <source>
        <strain evidence="1 2">DSM 24557</strain>
    </source>
</reference>
<dbReference type="AlphaFoldDB" id="A0A151A8L0"/>
<dbReference type="Proteomes" id="UP000075321">
    <property type="component" value="Unassembled WGS sequence"/>
</dbReference>
<keyword evidence="2" id="KW-1185">Reference proteome</keyword>
<name>A0A151A8L0_9EURY</name>
<dbReference type="PATRIC" id="fig|1008153.3.peg.4410"/>
<evidence type="ECO:0000313" key="2">
    <source>
        <dbReference type="Proteomes" id="UP000075321"/>
    </source>
</evidence>